<evidence type="ECO:0000313" key="2">
    <source>
        <dbReference type="Proteomes" id="UP000676996"/>
    </source>
</evidence>
<gene>
    <name evidence="1" type="ORF">J7S20_11450</name>
</gene>
<dbReference type="InterPro" id="IPR023346">
    <property type="entry name" value="Lysozyme-like_dom_sf"/>
</dbReference>
<dbReference type="SUPFAM" id="SSF53955">
    <property type="entry name" value="Lysozyme-like"/>
    <property type="match status" value="1"/>
</dbReference>
<name>A0A8T4IEY9_9SPHN</name>
<organism evidence="1 2">
    <name type="scientific">Stakelama marina</name>
    <dbReference type="NCBI Taxonomy" id="2826939"/>
    <lineage>
        <taxon>Bacteria</taxon>
        <taxon>Pseudomonadati</taxon>
        <taxon>Pseudomonadota</taxon>
        <taxon>Alphaproteobacteria</taxon>
        <taxon>Sphingomonadales</taxon>
        <taxon>Sphingomonadaceae</taxon>
        <taxon>Stakelama</taxon>
    </lineage>
</organism>
<keyword evidence="2" id="KW-1185">Reference proteome</keyword>
<comment type="caution">
    <text evidence="1">The sequence shown here is derived from an EMBL/GenBank/DDBJ whole genome shotgun (WGS) entry which is preliminary data.</text>
</comment>
<accession>A0A8T4IEY9</accession>
<reference evidence="1" key="1">
    <citation type="submission" date="2021-04" db="EMBL/GenBank/DDBJ databases">
        <title>Ouciella asimina sp. nov., isolated from the surface seawater in the hydrothermal field of Okinawa Trough.</title>
        <authorList>
            <person name="Shuang W."/>
        </authorList>
    </citation>
    <scope>NUCLEOTIDE SEQUENCE</scope>
    <source>
        <strain evidence="1">LXI357</strain>
    </source>
</reference>
<dbReference type="RefSeq" id="WP_284054369.1">
    <property type="nucleotide sequence ID" value="NZ_JAGRQC010000003.1"/>
</dbReference>
<dbReference type="Gene3D" id="1.10.530.10">
    <property type="match status" value="1"/>
</dbReference>
<dbReference type="Proteomes" id="UP000676996">
    <property type="component" value="Unassembled WGS sequence"/>
</dbReference>
<protein>
    <submittedName>
        <fullName evidence="1">Lytic transglycosylase domain-containing protein</fullName>
    </submittedName>
</protein>
<dbReference type="EMBL" id="JAGRQC010000003">
    <property type="protein sequence ID" value="MBR0553123.1"/>
    <property type="molecule type" value="Genomic_DNA"/>
</dbReference>
<dbReference type="AlphaFoldDB" id="A0A8T4IEY9"/>
<sequence>MSVNPIIPAGTPVQRAIAVASRKTGMDFDYLLGQAQVESGMRADAHAPTSSATGLYQFIEQSWLQVMKQHGAEHGLGWAADAIQQGAGGRFYVSDPNMRQSILDMRNDPQTAALMAAEHAADNKVALESSLGRAATGTDLYMAHFLGLGGARSFLGAMEANPGRSGAAMFPAAARANRNVFYDGSGQPRSLGEIYQRFAAKLDNGAASVGATGLASDSLDGAGSFGGQAPQLEVVLGRGAIDGDRQWLANAFDRMAGGASDSPRPEPAMFNASYGNLGSARSLEASSAIASARAFRPTPETARLAYLMLASLGA</sequence>
<proteinExistence type="predicted"/>
<evidence type="ECO:0000313" key="1">
    <source>
        <dbReference type="EMBL" id="MBR0553123.1"/>
    </source>
</evidence>